<name>A0ABV1RJQ9_9ALTE</name>
<dbReference type="Proteomes" id="UP001467690">
    <property type="component" value="Unassembled WGS sequence"/>
</dbReference>
<gene>
    <name evidence="2" type="ORF">ABS311_14800</name>
</gene>
<feature type="domain" description="DNA-binding transcriptional repressor CapW winged helix-turn-helix" evidence="1">
    <location>
        <begin position="5"/>
        <end position="80"/>
    </location>
</feature>
<protein>
    <recommendedName>
        <fullName evidence="1">DNA-binding transcriptional repressor CapW winged helix-turn-helix domain-containing protein</fullName>
    </recommendedName>
</protein>
<reference evidence="2 3" key="1">
    <citation type="submission" date="2024-06" db="EMBL/GenBank/DDBJ databases">
        <authorList>
            <person name="Chen R.Y."/>
        </authorList>
    </citation>
    <scope>NUCLEOTIDE SEQUENCE [LARGE SCALE GENOMIC DNA]</scope>
    <source>
        <strain evidence="2 3">D2</strain>
    </source>
</reference>
<dbReference type="Pfam" id="PF26109">
    <property type="entry name" value="WHD_BrxR"/>
    <property type="match status" value="1"/>
</dbReference>
<dbReference type="RefSeq" id="WP_350402478.1">
    <property type="nucleotide sequence ID" value="NZ_JBELOE010000254.1"/>
</dbReference>
<sequence length="113" mass="13594">MDIQQQYIHLNLYWLGKLTTSQLARHFQISLPTAKRLFAHYKNNHPNWITYNPHKKYWQPTQAFYLSNKTESLNQFFAQTNNSNEIFENPDQTLPSFEHLQLPEHYVAPDVFR</sequence>
<proteinExistence type="predicted"/>
<evidence type="ECO:0000313" key="3">
    <source>
        <dbReference type="Proteomes" id="UP001467690"/>
    </source>
</evidence>
<comment type="caution">
    <text evidence="2">The sequence shown here is derived from an EMBL/GenBank/DDBJ whole genome shotgun (WGS) entry which is preliminary data.</text>
</comment>
<accession>A0ABV1RJQ9</accession>
<dbReference type="InterPro" id="IPR059019">
    <property type="entry name" value="WHD_CapW"/>
</dbReference>
<organism evidence="2 3">
    <name type="scientific">Catenovulum sediminis</name>
    <dbReference type="NCBI Taxonomy" id="1740262"/>
    <lineage>
        <taxon>Bacteria</taxon>
        <taxon>Pseudomonadati</taxon>
        <taxon>Pseudomonadota</taxon>
        <taxon>Gammaproteobacteria</taxon>
        <taxon>Alteromonadales</taxon>
        <taxon>Alteromonadaceae</taxon>
        <taxon>Catenovulum</taxon>
    </lineage>
</organism>
<dbReference type="EMBL" id="JBELOE010000254">
    <property type="protein sequence ID" value="MER2493149.1"/>
    <property type="molecule type" value="Genomic_DNA"/>
</dbReference>
<evidence type="ECO:0000259" key="1">
    <source>
        <dbReference type="Pfam" id="PF26109"/>
    </source>
</evidence>
<evidence type="ECO:0000313" key="2">
    <source>
        <dbReference type="EMBL" id="MER2493149.1"/>
    </source>
</evidence>
<keyword evidence="3" id="KW-1185">Reference proteome</keyword>